<keyword evidence="6 8" id="KW-1133">Transmembrane helix</keyword>
<name>A0ABV8T534_9GAMM</name>
<sequence length="192" mass="20484">MSALLLILLSAVLVNVMALTRMPSWRPFEAVTGTFKGAQGLAIASLLAVPSVATITWALSNWLLDPSGLGYLRTFVFVVVAVAVVPLVEFALRRDGRLQPQRPGFTLLVTTNSAVLGIALMVDARMQNIVDAVSFSIAMAAALGFLMLAFAAMHERLQHAEVPSVFRDAPLALVSVGIMALAFMGFTGLIQE</sequence>
<feature type="transmembrane region" description="Helical" evidence="8">
    <location>
        <begin position="42"/>
        <end position="64"/>
    </location>
</feature>
<evidence type="ECO:0000256" key="8">
    <source>
        <dbReference type="SAM" id="Phobius"/>
    </source>
</evidence>
<gene>
    <name evidence="9" type="ORF">ACFPN2_37845</name>
</gene>
<keyword evidence="3" id="KW-0997">Cell inner membrane</keyword>
<keyword evidence="4 8" id="KW-0812">Transmembrane</keyword>
<feature type="transmembrane region" description="Helical" evidence="8">
    <location>
        <begin position="71"/>
        <end position="92"/>
    </location>
</feature>
<dbReference type="EMBL" id="JBHSDU010000015">
    <property type="protein sequence ID" value="MFC4314887.1"/>
    <property type="molecule type" value="Genomic_DNA"/>
</dbReference>
<dbReference type="InterPro" id="IPR003667">
    <property type="entry name" value="NqrDE/RnfAE"/>
</dbReference>
<protein>
    <submittedName>
        <fullName evidence="9">Electron transport complex protein RnfA</fullName>
    </submittedName>
</protein>
<feature type="transmembrane region" description="Helical" evidence="8">
    <location>
        <begin position="104"/>
        <end position="122"/>
    </location>
</feature>
<keyword evidence="10" id="KW-1185">Reference proteome</keyword>
<evidence type="ECO:0000313" key="9">
    <source>
        <dbReference type="EMBL" id="MFC4314887.1"/>
    </source>
</evidence>
<feature type="transmembrane region" description="Helical" evidence="8">
    <location>
        <begin position="171"/>
        <end position="190"/>
    </location>
</feature>
<accession>A0ABV8T534</accession>
<keyword evidence="3" id="KW-1003">Cell membrane</keyword>
<keyword evidence="2" id="KW-0813">Transport</keyword>
<comment type="caution">
    <text evidence="9">The sequence shown here is derived from an EMBL/GenBank/DDBJ whole genome shotgun (WGS) entry which is preliminary data.</text>
</comment>
<dbReference type="RefSeq" id="WP_380606434.1">
    <property type="nucleotide sequence ID" value="NZ_JBHSDU010000015.1"/>
</dbReference>
<evidence type="ECO:0000256" key="5">
    <source>
        <dbReference type="ARBA" id="ARBA00022967"/>
    </source>
</evidence>
<feature type="transmembrane region" description="Helical" evidence="8">
    <location>
        <begin position="129"/>
        <end position="151"/>
    </location>
</feature>
<dbReference type="PIRSF" id="PIRSF006102">
    <property type="entry name" value="NQR_DE"/>
    <property type="match status" value="1"/>
</dbReference>
<dbReference type="Pfam" id="PF02508">
    <property type="entry name" value="Rnf-Nqr"/>
    <property type="match status" value="1"/>
</dbReference>
<evidence type="ECO:0000256" key="1">
    <source>
        <dbReference type="ARBA" id="ARBA00004127"/>
    </source>
</evidence>
<keyword evidence="5" id="KW-1278">Translocase</keyword>
<proteinExistence type="predicted"/>
<reference evidence="10" key="1">
    <citation type="journal article" date="2019" name="Int. J. Syst. Evol. Microbiol.">
        <title>The Global Catalogue of Microorganisms (GCM) 10K type strain sequencing project: providing services to taxonomists for standard genome sequencing and annotation.</title>
        <authorList>
            <consortium name="The Broad Institute Genomics Platform"/>
            <consortium name="The Broad Institute Genome Sequencing Center for Infectious Disease"/>
            <person name="Wu L."/>
            <person name="Ma J."/>
        </authorList>
    </citation>
    <scope>NUCLEOTIDE SEQUENCE [LARGE SCALE GENOMIC DNA]</scope>
    <source>
        <strain evidence="10">CGMCC 1.10759</strain>
    </source>
</reference>
<evidence type="ECO:0000256" key="3">
    <source>
        <dbReference type="ARBA" id="ARBA00022519"/>
    </source>
</evidence>
<dbReference type="PANTHER" id="PTHR30335:SF0">
    <property type="entry name" value="ION-TRANSLOCATING OXIDOREDUCTASE COMPLEX SUBUNIT A"/>
    <property type="match status" value="1"/>
</dbReference>
<evidence type="ECO:0000256" key="7">
    <source>
        <dbReference type="ARBA" id="ARBA00023136"/>
    </source>
</evidence>
<evidence type="ECO:0000256" key="6">
    <source>
        <dbReference type="ARBA" id="ARBA00022989"/>
    </source>
</evidence>
<organism evidence="9 10">
    <name type="scientific">Steroidobacter flavus</name>
    <dbReference type="NCBI Taxonomy" id="1842136"/>
    <lineage>
        <taxon>Bacteria</taxon>
        <taxon>Pseudomonadati</taxon>
        <taxon>Pseudomonadota</taxon>
        <taxon>Gammaproteobacteria</taxon>
        <taxon>Steroidobacterales</taxon>
        <taxon>Steroidobacteraceae</taxon>
        <taxon>Steroidobacter</taxon>
    </lineage>
</organism>
<dbReference type="InterPro" id="IPR050133">
    <property type="entry name" value="NqrDE/RnfAE_oxidrdctase"/>
</dbReference>
<evidence type="ECO:0000313" key="10">
    <source>
        <dbReference type="Proteomes" id="UP001595904"/>
    </source>
</evidence>
<comment type="subcellular location">
    <subcellularLocation>
        <location evidence="1">Endomembrane system</location>
        <topology evidence="1">Multi-pass membrane protein</topology>
    </subcellularLocation>
</comment>
<dbReference type="PANTHER" id="PTHR30335">
    <property type="entry name" value="INTEGRAL MEMBRANE PROTEIN OF SOXR-REDUCING COMPLEX"/>
    <property type="match status" value="1"/>
</dbReference>
<evidence type="ECO:0000256" key="4">
    <source>
        <dbReference type="ARBA" id="ARBA00022692"/>
    </source>
</evidence>
<evidence type="ECO:0000256" key="2">
    <source>
        <dbReference type="ARBA" id="ARBA00022448"/>
    </source>
</evidence>
<dbReference type="Proteomes" id="UP001595904">
    <property type="component" value="Unassembled WGS sequence"/>
</dbReference>
<keyword evidence="7 8" id="KW-0472">Membrane</keyword>